<dbReference type="Proteomes" id="UP001235303">
    <property type="component" value="Unassembled WGS sequence"/>
</dbReference>
<sequence>MYSRSSRVSPVKIYAIWRLLKETFVQWQQDRVPILAAALAYYMVFSLAPMLIIAVAVASFVIGKEAAQEQLAIQLQQFIGSEAAQSIQTLIQERYQPQSGLIATIIAIATLFFGATTVFAQLKVALNIIWGVTPKPERGFLNFLMARSLSVLMIVAIGFLLLVSLVFSSVLAGLSEWLDQWMDTPANIWHWTDLSVSFIVVTLLFSAIYKILPDAKVAWSDVWVGSTLTSILFTLGKWGISLYLGHSSVKSFYGAAGSFVILLLWIFFTAQILLIGAEFTQVWANRYGATIRPRRHAIHTGETSWSPSQTSGLTANPSPIGHKKRKRIVKLKRFLRRIEKTLDDRDKKT</sequence>
<evidence type="ECO:0000256" key="5">
    <source>
        <dbReference type="ARBA" id="ARBA00023136"/>
    </source>
</evidence>
<feature type="transmembrane region" description="Helical" evidence="7">
    <location>
        <begin position="252"/>
        <end position="277"/>
    </location>
</feature>
<feature type="transmembrane region" description="Helical" evidence="7">
    <location>
        <begin position="39"/>
        <end position="62"/>
    </location>
</feature>
<dbReference type="PIRSF" id="PIRSF035875">
    <property type="entry name" value="RNase_BN"/>
    <property type="match status" value="1"/>
</dbReference>
<feature type="compositionally biased region" description="Polar residues" evidence="6">
    <location>
        <begin position="301"/>
        <end position="317"/>
    </location>
</feature>
<feature type="transmembrane region" description="Helical" evidence="7">
    <location>
        <begin position="219"/>
        <end position="240"/>
    </location>
</feature>
<feature type="transmembrane region" description="Helical" evidence="7">
    <location>
        <begin position="194"/>
        <end position="212"/>
    </location>
</feature>
<evidence type="ECO:0000313" key="8">
    <source>
        <dbReference type="EMBL" id="MDJ1169973.1"/>
    </source>
</evidence>
<evidence type="ECO:0000256" key="3">
    <source>
        <dbReference type="ARBA" id="ARBA00022692"/>
    </source>
</evidence>
<comment type="caution">
    <text evidence="8">The sequence shown here is derived from an EMBL/GenBank/DDBJ whole genome shotgun (WGS) entry which is preliminary data.</text>
</comment>
<gene>
    <name evidence="8" type="ORF">PMG71_11095</name>
</gene>
<dbReference type="PANTHER" id="PTHR30213">
    <property type="entry name" value="INNER MEMBRANE PROTEIN YHJD"/>
    <property type="match status" value="1"/>
</dbReference>
<dbReference type="NCBIfam" id="TIGR00765">
    <property type="entry name" value="yihY_not_rbn"/>
    <property type="match status" value="1"/>
</dbReference>
<keyword evidence="2" id="KW-1003">Cell membrane</keyword>
<evidence type="ECO:0000256" key="6">
    <source>
        <dbReference type="SAM" id="MobiDB-lite"/>
    </source>
</evidence>
<organism evidence="8 9">
    <name type="scientific">Roseofilum acuticapitatum BLCC-M154</name>
    <dbReference type="NCBI Taxonomy" id="3022444"/>
    <lineage>
        <taxon>Bacteria</taxon>
        <taxon>Bacillati</taxon>
        <taxon>Cyanobacteriota</taxon>
        <taxon>Cyanophyceae</taxon>
        <taxon>Desertifilales</taxon>
        <taxon>Desertifilaceae</taxon>
        <taxon>Roseofilum</taxon>
        <taxon>Roseofilum acuticapitatum</taxon>
    </lineage>
</organism>
<comment type="subcellular location">
    <subcellularLocation>
        <location evidence="1">Cell membrane</location>
        <topology evidence="1">Multi-pass membrane protein</topology>
    </subcellularLocation>
</comment>
<feature type="transmembrane region" description="Helical" evidence="7">
    <location>
        <begin position="101"/>
        <end position="130"/>
    </location>
</feature>
<evidence type="ECO:0000256" key="7">
    <source>
        <dbReference type="SAM" id="Phobius"/>
    </source>
</evidence>
<keyword evidence="4 7" id="KW-1133">Transmembrane helix</keyword>
<feature type="region of interest" description="Disordered" evidence="6">
    <location>
        <begin position="301"/>
        <end position="320"/>
    </location>
</feature>
<evidence type="ECO:0000256" key="1">
    <source>
        <dbReference type="ARBA" id="ARBA00004651"/>
    </source>
</evidence>
<evidence type="ECO:0000256" key="2">
    <source>
        <dbReference type="ARBA" id="ARBA00022475"/>
    </source>
</evidence>
<reference evidence="8 9" key="1">
    <citation type="submission" date="2023-01" db="EMBL/GenBank/DDBJ databases">
        <title>Novel diversity within Roseofilum (Cyanobacteria; Desertifilaceae) from marine benthic mats with descriptions of four novel species.</title>
        <authorList>
            <person name="Wang Y."/>
            <person name="Berthold D.E."/>
            <person name="Hu J."/>
            <person name="Lefler F.W."/>
            <person name="Laughinghouse H.D. IV."/>
        </authorList>
    </citation>
    <scope>NUCLEOTIDE SEQUENCE [LARGE SCALE GENOMIC DNA]</scope>
    <source>
        <strain evidence="8 9">BLCC-M154</strain>
    </source>
</reference>
<keyword evidence="3 7" id="KW-0812">Transmembrane</keyword>
<keyword evidence="9" id="KW-1185">Reference proteome</keyword>
<feature type="transmembrane region" description="Helical" evidence="7">
    <location>
        <begin position="151"/>
        <end position="174"/>
    </location>
</feature>
<keyword evidence="5 7" id="KW-0472">Membrane</keyword>
<dbReference type="RefSeq" id="WP_283753730.1">
    <property type="nucleotide sequence ID" value="NZ_JAQOSP010000075.1"/>
</dbReference>
<dbReference type="InterPro" id="IPR017039">
    <property type="entry name" value="Virul_fac_BrkB"/>
</dbReference>
<name>A0ABT7AV82_9CYAN</name>
<dbReference type="EMBL" id="JAQOSP010000075">
    <property type="protein sequence ID" value="MDJ1169973.1"/>
    <property type="molecule type" value="Genomic_DNA"/>
</dbReference>
<proteinExistence type="predicted"/>
<accession>A0ABT7AV82</accession>
<evidence type="ECO:0000313" key="9">
    <source>
        <dbReference type="Proteomes" id="UP001235303"/>
    </source>
</evidence>
<evidence type="ECO:0000256" key="4">
    <source>
        <dbReference type="ARBA" id="ARBA00022989"/>
    </source>
</evidence>
<dbReference type="Pfam" id="PF03631">
    <property type="entry name" value="Virul_fac_BrkB"/>
    <property type="match status" value="1"/>
</dbReference>
<dbReference type="PANTHER" id="PTHR30213:SF1">
    <property type="entry name" value="INNER MEMBRANE PROTEIN YHJD"/>
    <property type="match status" value="1"/>
</dbReference>
<protein>
    <submittedName>
        <fullName evidence="8">YihY/virulence factor BrkB family protein</fullName>
    </submittedName>
</protein>